<evidence type="ECO:0000313" key="1">
    <source>
        <dbReference type="EMBL" id="SHG89499.1"/>
    </source>
</evidence>
<proteinExistence type="predicted"/>
<organism evidence="1 2">
    <name type="scientific">Bradyrhizobium erythrophlei</name>
    <dbReference type="NCBI Taxonomy" id="1437360"/>
    <lineage>
        <taxon>Bacteria</taxon>
        <taxon>Pseudomonadati</taxon>
        <taxon>Pseudomonadota</taxon>
        <taxon>Alphaproteobacteria</taxon>
        <taxon>Hyphomicrobiales</taxon>
        <taxon>Nitrobacteraceae</taxon>
        <taxon>Bradyrhizobium</taxon>
    </lineage>
</organism>
<dbReference type="RefSeq" id="WP_079601962.1">
    <property type="nucleotide sequence ID" value="NZ_LT670817.1"/>
</dbReference>
<evidence type="ECO:0000313" key="2">
    <source>
        <dbReference type="Proteomes" id="UP000189796"/>
    </source>
</evidence>
<accession>A0A1M5NJX7</accession>
<dbReference type="AlphaFoldDB" id="A0A1M5NJX7"/>
<dbReference type="Proteomes" id="UP000189796">
    <property type="component" value="Chromosome I"/>
</dbReference>
<dbReference type="OrthoDB" id="7285481at2"/>
<gene>
    <name evidence="1" type="ORF">SAMN05443248_3015</name>
</gene>
<protein>
    <submittedName>
        <fullName evidence="1">Uncharacterized protein</fullName>
    </submittedName>
</protein>
<dbReference type="EMBL" id="LT670817">
    <property type="protein sequence ID" value="SHG89499.1"/>
    <property type="molecule type" value="Genomic_DNA"/>
</dbReference>
<sequence length="94" mass="10576">MSKFTAICQIWNRGRLVTSKDSIPMAGEDACYRTAGSFRSIPDTAFVIFCRDGVEFFRVACEGFYQNKKAIMAKYPDVWREAPKGKGGPASLRR</sequence>
<reference evidence="1 2" key="1">
    <citation type="submission" date="2016-11" db="EMBL/GenBank/DDBJ databases">
        <authorList>
            <person name="Jaros S."/>
            <person name="Januszkiewicz K."/>
            <person name="Wedrychowicz H."/>
        </authorList>
    </citation>
    <scope>NUCLEOTIDE SEQUENCE [LARGE SCALE GENOMIC DNA]</scope>
    <source>
        <strain evidence="1 2">GAS138</strain>
    </source>
</reference>
<name>A0A1M5NJX7_9BRAD</name>